<evidence type="ECO:0000313" key="2">
    <source>
        <dbReference type="EMBL" id="GKV39163.1"/>
    </source>
</evidence>
<feature type="signal peptide" evidence="1">
    <location>
        <begin position="1"/>
        <end position="31"/>
    </location>
</feature>
<dbReference type="Proteomes" id="UP001054252">
    <property type="component" value="Unassembled WGS sequence"/>
</dbReference>
<gene>
    <name evidence="2" type="ORF">SLEP1_g46972</name>
</gene>
<feature type="chain" id="PRO_5043338411" description="Secreted protein" evidence="1">
    <location>
        <begin position="32"/>
        <end position="57"/>
    </location>
</feature>
<comment type="caution">
    <text evidence="2">The sequence shown here is derived from an EMBL/GenBank/DDBJ whole genome shotgun (WGS) entry which is preliminary data.</text>
</comment>
<proteinExistence type="predicted"/>
<keyword evidence="3" id="KW-1185">Reference proteome</keyword>
<evidence type="ECO:0000256" key="1">
    <source>
        <dbReference type="SAM" id="SignalP"/>
    </source>
</evidence>
<reference evidence="2 3" key="1">
    <citation type="journal article" date="2021" name="Commun. Biol.">
        <title>The genome of Shorea leprosula (Dipterocarpaceae) highlights the ecological relevance of drought in aseasonal tropical rainforests.</title>
        <authorList>
            <person name="Ng K.K.S."/>
            <person name="Kobayashi M.J."/>
            <person name="Fawcett J.A."/>
            <person name="Hatakeyama M."/>
            <person name="Paape T."/>
            <person name="Ng C.H."/>
            <person name="Ang C.C."/>
            <person name="Tnah L.H."/>
            <person name="Lee C.T."/>
            <person name="Nishiyama T."/>
            <person name="Sese J."/>
            <person name="O'Brien M.J."/>
            <person name="Copetti D."/>
            <person name="Mohd Noor M.I."/>
            <person name="Ong R.C."/>
            <person name="Putra M."/>
            <person name="Sireger I.Z."/>
            <person name="Indrioko S."/>
            <person name="Kosugi Y."/>
            <person name="Izuno A."/>
            <person name="Isagi Y."/>
            <person name="Lee S.L."/>
            <person name="Shimizu K.K."/>
        </authorList>
    </citation>
    <scope>NUCLEOTIDE SEQUENCE [LARGE SCALE GENOMIC DNA]</scope>
    <source>
        <strain evidence="2">214</strain>
    </source>
</reference>
<dbReference type="EMBL" id="BPVZ01000133">
    <property type="protein sequence ID" value="GKV39163.1"/>
    <property type="molecule type" value="Genomic_DNA"/>
</dbReference>
<evidence type="ECO:0000313" key="3">
    <source>
        <dbReference type="Proteomes" id="UP001054252"/>
    </source>
</evidence>
<organism evidence="2 3">
    <name type="scientific">Rubroshorea leprosula</name>
    <dbReference type="NCBI Taxonomy" id="152421"/>
    <lineage>
        <taxon>Eukaryota</taxon>
        <taxon>Viridiplantae</taxon>
        <taxon>Streptophyta</taxon>
        <taxon>Embryophyta</taxon>
        <taxon>Tracheophyta</taxon>
        <taxon>Spermatophyta</taxon>
        <taxon>Magnoliopsida</taxon>
        <taxon>eudicotyledons</taxon>
        <taxon>Gunneridae</taxon>
        <taxon>Pentapetalae</taxon>
        <taxon>rosids</taxon>
        <taxon>malvids</taxon>
        <taxon>Malvales</taxon>
        <taxon>Dipterocarpaceae</taxon>
        <taxon>Rubroshorea</taxon>
    </lineage>
</organism>
<dbReference type="AlphaFoldDB" id="A0AAV5LPR0"/>
<accession>A0AAV5LPR0</accession>
<protein>
    <recommendedName>
        <fullName evidence="4">Secreted protein</fullName>
    </recommendedName>
</protein>
<evidence type="ECO:0008006" key="4">
    <source>
        <dbReference type="Google" id="ProtNLM"/>
    </source>
</evidence>
<keyword evidence="1" id="KW-0732">Signal</keyword>
<sequence>MCSSMLLSLCCYSAVMLQLKFAAISCGPCAAQCCCHFAATVQSCCSSRFIAFSAFMP</sequence>
<name>A0AAV5LPR0_9ROSI</name>